<evidence type="ECO:0000313" key="2">
    <source>
        <dbReference type="Proteomes" id="UP001066276"/>
    </source>
</evidence>
<dbReference type="AlphaFoldDB" id="A0AAV7VZ05"/>
<comment type="caution">
    <text evidence="1">The sequence shown here is derived from an EMBL/GenBank/DDBJ whole genome shotgun (WGS) entry which is preliminary data.</text>
</comment>
<dbReference type="EMBL" id="JANPWB010000002">
    <property type="protein sequence ID" value="KAJ1205598.1"/>
    <property type="molecule type" value="Genomic_DNA"/>
</dbReference>
<organism evidence="1 2">
    <name type="scientific">Pleurodeles waltl</name>
    <name type="common">Iberian ribbed newt</name>
    <dbReference type="NCBI Taxonomy" id="8319"/>
    <lineage>
        <taxon>Eukaryota</taxon>
        <taxon>Metazoa</taxon>
        <taxon>Chordata</taxon>
        <taxon>Craniata</taxon>
        <taxon>Vertebrata</taxon>
        <taxon>Euteleostomi</taxon>
        <taxon>Amphibia</taxon>
        <taxon>Batrachia</taxon>
        <taxon>Caudata</taxon>
        <taxon>Salamandroidea</taxon>
        <taxon>Salamandridae</taxon>
        <taxon>Pleurodelinae</taxon>
        <taxon>Pleurodeles</taxon>
    </lineage>
</organism>
<protein>
    <submittedName>
        <fullName evidence="1">Uncharacterized protein</fullName>
    </submittedName>
</protein>
<keyword evidence="2" id="KW-1185">Reference proteome</keyword>
<reference evidence="1" key="1">
    <citation type="journal article" date="2022" name="bioRxiv">
        <title>Sequencing and chromosome-scale assembly of the giantPleurodeles waltlgenome.</title>
        <authorList>
            <person name="Brown T."/>
            <person name="Elewa A."/>
            <person name="Iarovenko S."/>
            <person name="Subramanian E."/>
            <person name="Araus A.J."/>
            <person name="Petzold A."/>
            <person name="Susuki M."/>
            <person name="Suzuki K.-i.T."/>
            <person name="Hayashi T."/>
            <person name="Toyoda A."/>
            <person name="Oliveira C."/>
            <person name="Osipova E."/>
            <person name="Leigh N.D."/>
            <person name="Simon A."/>
            <person name="Yun M.H."/>
        </authorList>
    </citation>
    <scope>NUCLEOTIDE SEQUENCE</scope>
    <source>
        <strain evidence="1">20211129_DDA</strain>
        <tissue evidence="1">Liver</tissue>
    </source>
</reference>
<evidence type="ECO:0000313" key="1">
    <source>
        <dbReference type="EMBL" id="KAJ1205598.1"/>
    </source>
</evidence>
<gene>
    <name evidence="1" type="ORF">NDU88_001026</name>
</gene>
<proteinExistence type="predicted"/>
<sequence length="125" mass="13092">MRARASDALNRPQPLTAACGALSEKCARARVPRINCRPSTCPALSPTAPLPATATRCLSDAPDLRGKRAPLPRTNDIAGDLQAKTAAETLSAEDLFVLFSPTNACSKTPSLIKSSLPASCKTFKA</sequence>
<name>A0AAV7VZ05_PLEWA</name>
<dbReference type="Proteomes" id="UP001066276">
    <property type="component" value="Chromosome 1_2"/>
</dbReference>
<accession>A0AAV7VZ05</accession>